<dbReference type="AlphaFoldDB" id="A0A8B7ZNW5"/>
<protein>
    <submittedName>
        <fullName evidence="3">Merozoite surface protein CMZ-8-like</fullName>
    </submittedName>
</protein>
<name>A0A8B7ZNW5_ACAPL</name>
<evidence type="ECO:0000313" key="3">
    <source>
        <dbReference type="RefSeq" id="XP_022106590.1"/>
    </source>
</evidence>
<evidence type="ECO:0000313" key="2">
    <source>
        <dbReference type="Proteomes" id="UP000694845"/>
    </source>
</evidence>
<sequence length="160" mass="17377">MTRSRVKERDPLQEGGIVSITYKSGIYKARIVGGQAQKRPRLSSDDDDSLINSVKDQLVSPPASPERPISPPASPKHPAQPPSSPVCPVLPPASLVHQDPSRFSPEHSFSPHASPKRPAQPLSLPVHLVLPAASPECQVLPRSSLECPILCIHQRSVFRE</sequence>
<feature type="compositionally biased region" description="Pro residues" evidence="1">
    <location>
        <begin position="62"/>
        <end position="91"/>
    </location>
</feature>
<feature type="region of interest" description="Disordered" evidence="1">
    <location>
        <begin position="31"/>
        <end position="120"/>
    </location>
</feature>
<dbReference type="GeneID" id="110987805"/>
<reference evidence="3" key="1">
    <citation type="submission" date="2025-08" db="UniProtKB">
        <authorList>
            <consortium name="RefSeq"/>
        </authorList>
    </citation>
    <scope>IDENTIFICATION</scope>
</reference>
<evidence type="ECO:0000256" key="1">
    <source>
        <dbReference type="SAM" id="MobiDB-lite"/>
    </source>
</evidence>
<proteinExistence type="predicted"/>
<dbReference type="Proteomes" id="UP000694845">
    <property type="component" value="Unplaced"/>
</dbReference>
<accession>A0A8B7ZNW5</accession>
<organism evidence="2 3">
    <name type="scientific">Acanthaster planci</name>
    <name type="common">Crown-of-thorns starfish</name>
    <dbReference type="NCBI Taxonomy" id="133434"/>
    <lineage>
        <taxon>Eukaryota</taxon>
        <taxon>Metazoa</taxon>
        <taxon>Echinodermata</taxon>
        <taxon>Eleutherozoa</taxon>
        <taxon>Asterozoa</taxon>
        <taxon>Asteroidea</taxon>
        <taxon>Valvatacea</taxon>
        <taxon>Valvatida</taxon>
        <taxon>Acanthasteridae</taxon>
        <taxon>Acanthaster</taxon>
    </lineage>
</organism>
<dbReference type="KEGG" id="aplc:110987805"/>
<dbReference type="OMA" id="HRAMARN"/>
<dbReference type="RefSeq" id="XP_022106590.1">
    <property type="nucleotide sequence ID" value="XM_022250898.1"/>
</dbReference>
<keyword evidence="2" id="KW-1185">Reference proteome</keyword>
<gene>
    <name evidence="3" type="primary">LOC110987805</name>
</gene>